<sequence>MGVPSLLGQLELEDRQLLQLHWGLAGADYQRSLDLDIDKHEPGMFSWADMGTTDPEGAKSFYTELLDLDVMDVPMGEGMSYSMLNRGGRNSCALYRMSPEMEKMSGGQPFWLSYFTVESADETAGRIKEAGGSVTSGPFDVFSSGRMVVAHDPTGAMFSVWEPKDHIGAGIFGEPGALAWNELYTHDTHRAARFYADLFGWSADAATAADGGDYTVFQLNGRAAAGMMAIRPEWGETPPSWSIYFAVADLAASLDKVRELGGKQISPAMEVDGVGRLSFIRDPQGAYSSIIQMTREA</sequence>
<organism evidence="2 3">
    <name type="scientific">Aphanocapsa feldmannii 277cV</name>
    <dbReference type="NCBI Taxonomy" id="2507553"/>
    <lineage>
        <taxon>Bacteria</taxon>
        <taxon>Bacillati</taxon>
        <taxon>Cyanobacteriota</taxon>
        <taxon>Cyanophyceae</taxon>
        <taxon>Oscillatoriophycideae</taxon>
        <taxon>Chroococcales</taxon>
        <taxon>Microcystaceae</taxon>
        <taxon>Aphanocapsa</taxon>
    </lineage>
</organism>
<dbReference type="EMBL" id="SRMO01000001">
    <property type="protein sequence ID" value="TGG96850.1"/>
    <property type="molecule type" value="Genomic_DNA"/>
</dbReference>
<evidence type="ECO:0000313" key="2">
    <source>
        <dbReference type="EMBL" id="TGG96850.1"/>
    </source>
</evidence>
<dbReference type="InterPro" id="IPR004360">
    <property type="entry name" value="Glyas_Fos-R_dOase_dom"/>
</dbReference>
<reference evidence="2 3" key="1">
    <citation type="journal article" date="2019" name="mSystems">
        <title>Life at home and on the roam: Genomic adaptions reflect the dual lifestyle of an intracellular, facultative symbiont.</title>
        <authorList>
            <person name="Burgsdorf I."/>
        </authorList>
    </citation>
    <scope>NUCLEOTIDE SEQUENCE [LARGE SCALE GENOMIC DNA]</scope>
    <source>
        <strain evidence="2">277cV</strain>
    </source>
</reference>
<dbReference type="Pfam" id="PF00903">
    <property type="entry name" value="Glyoxalase"/>
    <property type="match status" value="2"/>
</dbReference>
<dbReference type="SUPFAM" id="SSF54593">
    <property type="entry name" value="Glyoxalase/Bleomycin resistance protein/Dihydroxybiphenyl dioxygenase"/>
    <property type="match status" value="2"/>
</dbReference>
<dbReference type="PROSITE" id="PS51819">
    <property type="entry name" value="VOC"/>
    <property type="match status" value="2"/>
</dbReference>
<dbReference type="Proteomes" id="UP000317990">
    <property type="component" value="Unassembled WGS sequence"/>
</dbReference>
<dbReference type="AlphaFoldDB" id="A0A524RRA0"/>
<evidence type="ECO:0000259" key="1">
    <source>
        <dbReference type="PROSITE" id="PS51819"/>
    </source>
</evidence>
<dbReference type="InterPro" id="IPR037523">
    <property type="entry name" value="VOC_core"/>
</dbReference>
<proteinExistence type="predicted"/>
<gene>
    <name evidence="2" type="ORF">ERJ67_00435</name>
</gene>
<accession>A0A524RRA0</accession>
<dbReference type="InterPro" id="IPR052164">
    <property type="entry name" value="Anthracycline_SecMetBiosynth"/>
</dbReference>
<name>A0A524RRA0_9CHRO</name>
<dbReference type="PANTHER" id="PTHR33993:SF14">
    <property type="entry name" value="GB|AAF24581.1"/>
    <property type="match status" value="1"/>
</dbReference>
<dbReference type="PANTHER" id="PTHR33993">
    <property type="entry name" value="GLYOXALASE-RELATED"/>
    <property type="match status" value="1"/>
</dbReference>
<evidence type="ECO:0000313" key="3">
    <source>
        <dbReference type="Proteomes" id="UP000317990"/>
    </source>
</evidence>
<dbReference type="Gene3D" id="3.10.180.10">
    <property type="entry name" value="2,3-Dihydroxybiphenyl 1,2-Dioxygenase, domain 1"/>
    <property type="match status" value="2"/>
</dbReference>
<dbReference type="CDD" id="cd07247">
    <property type="entry name" value="SgaA_N_like"/>
    <property type="match status" value="2"/>
</dbReference>
<dbReference type="InterPro" id="IPR029068">
    <property type="entry name" value="Glyas_Bleomycin-R_OHBP_Dase"/>
</dbReference>
<feature type="domain" description="VOC" evidence="1">
    <location>
        <begin position="177"/>
        <end position="293"/>
    </location>
</feature>
<feature type="domain" description="VOC" evidence="1">
    <location>
        <begin position="44"/>
        <end position="163"/>
    </location>
</feature>
<protein>
    <submittedName>
        <fullName evidence="2">VOC family protein</fullName>
    </submittedName>
</protein>
<comment type="caution">
    <text evidence="2">The sequence shown here is derived from an EMBL/GenBank/DDBJ whole genome shotgun (WGS) entry which is preliminary data.</text>
</comment>